<dbReference type="AlphaFoldDB" id="A0A9P6LS74"/>
<keyword evidence="1" id="KW-1133">Transmembrane helix</keyword>
<accession>A0A9P6LS74</accession>
<evidence type="ECO:0000256" key="1">
    <source>
        <dbReference type="SAM" id="Phobius"/>
    </source>
</evidence>
<name>A0A9P6LS74_9FUNG</name>
<keyword evidence="3" id="KW-1185">Reference proteome</keyword>
<dbReference type="Pfam" id="PF10300">
    <property type="entry name" value="Iml2-TPR_39"/>
    <property type="match status" value="2"/>
</dbReference>
<organism evidence="2 3">
    <name type="scientific">Modicella reniformis</name>
    <dbReference type="NCBI Taxonomy" id="1440133"/>
    <lineage>
        <taxon>Eukaryota</taxon>
        <taxon>Fungi</taxon>
        <taxon>Fungi incertae sedis</taxon>
        <taxon>Mucoromycota</taxon>
        <taxon>Mortierellomycotina</taxon>
        <taxon>Mortierellomycetes</taxon>
        <taxon>Mortierellales</taxon>
        <taxon>Mortierellaceae</taxon>
        <taxon>Modicella</taxon>
    </lineage>
</organism>
<keyword evidence="1" id="KW-0812">Transmembrane</keyword>
<reference evidence="2" key="1">
    <citation type="journal article" date="2020" name="Fungal Divers.">
        <title>Resolving the Mortierellaceae phylogeny through synthesis of multi-gene phylogenetics and phylogenomics.</title>
        <authorList>
            <person name="Vandepol N."/>
            <person name="Liber J."/>
            <person name="Desiro A."/>
            <person name="Na H."/>
            <person name="Kennedy M."/>
            <person name="Barry K."/>
            <person name="Grigoriev I.V."/>
            <person name="Miller A.N."/>
            <person name="O'Donnell K."/>
            <person name="Stajich J.E."/>
            <person name="Bonito G."/>
        </authorList>
    </citation>
    <scope>NUCLEOTIDE SEQUENCE</scope>
    <source>
        <strain evidence="2">MES-2147</strain>
    </source>
</reference>
<dbReference type="InterPro" id="IPR019412">
    <property type="entry name" value="IML2/TPR_39"/>
</dbReference>
<sequence length="341" mass="38574">MSDANPRKSNREKSMDEDLAELRICIDMFLNSRMNEAIALLRGRHKPESMYYQFGKALEDALRAILSFQPADIETAMKSFDQTLKVANAQRKSSSMVGMDTVKAIGSWVVGTIGGSSFRGMTRVEKHAELVYAEATVLRAGFSVLYHQDFWSLVEESVSLRSAFAIFNGLKTHFDKVEQELKAGGDISEYHIDEHLVTGLIFAAALFNIVISFLPDTIIKLLQFVGFPSDRDWGLALLNTAGLWDPNDTDPDSEVEFQERLLSHTNEGMRRQLCDLAPIAIHLIAASFLPFQHVDYTFAEKINNYNLQKYPESMFFLFLQARHAQVNTRLDEAIAIYETIK</sequence>
<evidence type="ECO:0000313" key="3">
    <source>
        <dbReference type="Proteomes" id="UP000749646"/>
    </source>
</evidence>
<keyword evidence="1" id="KW-0472">Membrane</keyword>
<dbReference type="Proteomes" id="UP000749646">
    <property type="component" value="Unassembled WGS sequence"/>
</dbReference>
<dbReference type="OrthoDB" id="43460at2759"/>
<feature type="non-terminal residue" evidence="2">
    <location>
        <position position="341"/>
    </location>
</feature>
<dbReference type="PANTHER" id="PTHR31859:SF1">
    <property type="entry name" value="TETRATRICOPEPTIDE REPEAT PROTEIN 39C"/>
    <property type="match status" value="1"/>
</dbReference>
<dbReference type="EMBL" id="JAAAHW010010586">
    <property type="protein sequence ID" value="KAF9924497.1"/>
    <property type="molecule type" value="Genomic_DNA"/>
</dbReference>
<protein>
    <submittedName>
        <fullName evidence="2">Uncharacterized protein</fullName>
    </submittedName>
</protein>
<dbReference type="PANTHER" id="PTHR31859">
    <property type="entry name" value="TETRATRICOPEPTIDE REPEAT PROTEIN 39 FAMILY MEMBER"/>
    <property type="match status" value="1"/>
</dbReference>
<dbReference type="GO" id="GO:0005741">
    <property type="term" value="C:mitochondrial outer membrane"/>
    <property type="evidence" value="ECO:0007669"/>
    <property type="project" value="TreeGrafter"/>
</dbReference>
<feature type="transmembrane region" description="Helical" evidence="1">
    <location>
        <begin position="196"/>
        <end position="214"/>
    </location>
</feature>
<evidence type="ECO:0000313" key="2">
    <source>
        <dbReference type="EMBL" id="KAF9924497.1"/>
    </source>
</evidence>
<proteinExistence type="predicted"/>
<comment type="caution">
    <text evidence="2">The sequence shown here is derived from an EMBL/GenBank/DDBJ whole genome shotgun (WGS) entry which is preliminary data.</text>
</comment>
<dbReference type="GO" id="GO:0005634">
    <property type="term" value="C:nucleus"/>
    <property type="evidence" value="ECO:0007669"/>
    <property type="project" value="TreeGrafter"/>
</dbReference>
<gene>
    <name evidence="2" type="ORF">BGZ65_008298</name>
</gene>
<dbReference type="GO" id="GO:0005829">
    <property type="term" value="C:cytosol"/>
    <property type="evidence" value="ECO:0007669"/>
    <property type="project" value="TreeGrafter"/>
</dbReference>